<evidence type="ECO:0000256" key="2">
    <source>
        <dbReference type="ARBA" id="ARBA00022553"/>
    </source>
</evidence>
<feature type="domain" description="HMG box" evidence="9">
    <location>
        <begin position="1809"/>
        <end position="1877"/>
    </location>
</feature>
<dbReference type="SMART" id="SM00398">
    <property type="entry name" value="HMG"/>
    <property type="match status" value="1"/>
</dbReference>
<feature type="compositionally biased region" description="Basic and acidic residues" evidence="8">
    <location>
        <begin position="2026"/>
        <end position="2046"/>
    </location>
</feature>
<dbReference type="Pfam" id="PF16090">
    <property type="entry name" value="DUF4819"/>
    <property type="match status" value="1"/>
</dbReference>
<dbReference type="FunFam" id="1.10.30.10:FF:000010">
    <property type="entry name" value="Capicua transcriptional repressor b"/>
    <property type="match status" value="1"/>
</dbReference>
<keyword evidence="4 7" id="KW-0238">DNA-binding</keyword>
<dbReference type="InterPro" id="IPR058607">
    <property type="entry name" value="HMG-box_Cic-like"/>
</dbReference>
<keyword evidence="3" id="KW-0805">Transcription regulation</keyword>
<feature type="compositionally biased region" description="Basic and acidic residues" evidence="8">
    <location>
        <begin position="258"/>
        <end position="275"/>
    </location>
</feature>
<feature type="region of interest" description="Disordered" evidence="8">
    <location>
        <begin position="918"/>
        <end position="1087"/>
    </location>
</feature>
<feature type="compositionally biased region" description="Low complexity" evidence="8">
    <location>
        <begin position="242"/>
        <end position="257"/>
    </location>
</feature>
<dbReference type="GO" id="GO:0000977">
    <property type="term" value="F:RNA polymerase II transcription regulatory region sequence-specific DNA binding"/>
    <property type="evidence" value="ECO:0007669"/>
    <property type="project" value="TreeGrafter"/>
</dbReference>
<keyword evidence="2" id="KW-0597">Phosphoprotein</keyword>
<feature type="region of interest" description="Disordered" evidence="8">
    <location>
        <begin position="1342"/>
        <end position="1388"/>
    </location>
</feature>
<feature type="compositionally biased region" description="Polar residues" evidence="8">
    <location>
        <begin position="144"/>
        <end position="165"/>
    </location>
</feature>
<feature type="compositionally biased region" description="Basic residues" evidence="8">
    <location>
        <begin position="526"/>
        <end position="535"/>
    </location>
</feature>
<evidence type="ECO:0000313" key="10">
    <source>
        <dbReference type="EMBL" id="MBW34495.1"/>
    </source>
</evidence>
<feature type="DNA-binding region" description="HMG box" evidence="7">
    <location>
        <begin position="1809"/>
        <end position="1877"/>
    </location>
</feature>
<dbReference type="SUPFAM" id="SSF47095">
    <property type="entry name" value="HMG-box"/>
    <property type="match status" value="1"/>
</dbReference>
<evidence type="ECO:0000256" key="1">
    <source>
        <dbReference type="ARBA" id="ARBA00022491"/>
    </source>
</evidence>
<feature type="region of interest" description="Disordered" evidence="8">
    <location>
        <begin position="1182"/>
        <end position="1314"/>
    </location>
</feature>
<feature type="region of interest" description="Disordered" evidence="8">
    <location>
        <begin position="1608"/>
        <end position="1654"/>
    </location>
</feature>
<feature type="compositionally biased region" description="Polar residues" evidence="8">
    <location>
        <begin position="1901"/>
        <end position="1914"/>
    </location>
</feature>
<feature type="region of interest" description="Disordered" evidence="8">
    <location>
        <begin position="477"/>
        <end position="546"/>
    </location>
</feature>
<feature type="compositionally biased region" description="Low complexity" evidence="8">
    <location>
        <begin position="1642"/>
        <end position="1654"/>
    </location>
</feature>
<feature type="compositionally biased region" description="Low complexity" evidence="8">
    <location>
        <begin position="190"/>
        <end position="226"/>
    </location>
</feature>
<accession>A0A2M4A176</accession>
<proteinExistence type="predicted"/>
<feature type="compositionally biased region" description="Acidic residues" evidence="8">
    <location>
        <begin position="1623"/>
        <end position="1636"/>
    </location>
</feature>
<dbReference type="PANTHER" id="PTHR13059">
    <property type="entry name" value="HMG-BOX TRANSCRIPTION FACTOR BBX"/>
    <property type="match status" value="1"/>
</dbReference>
<dbReference type="Pfam" id="PF00505">
    <property type="entry name" value="HMG_box"/>
    <property type="match status" value="1"/>
</dbReference>
<feature type="compositionally biased region" description="Polar residues" evidence="8">
    <location>
        <begin position="296"/>
        <end position="305"/>
    </location>
</feature>
<feature type="region of interest" description="Disordered" evidence="8">
    <location>
        <begin position="783"/>
        <end position="804"/>
    </location>
</feature>
<evidence type="ECO:0000256" key="5">
    <source>
        <dbReference type="ARBA" id="ARBA00023163"/>
    </source>
</evidence>
<feature type="compositionally biased region" description="Basic residues" evidence="8">
    <location>
        <begin position="1446"/>
        <end position="1457"/>
    </location>
</feature>
<feature type="compositionally biased region" description="Low complexity" evidence="8">
    <location>
        <begin position="106"/>
        <end position="118"/>
    </location>
</feature>
<feature type="compositionally biased region" description="Low complexity" evidence="8">
    <location>
        <begin position="1360"/>
        <end position="1380"/>
    </location>
</feature>
<evidence type="ECO:0000259" key="9">
    <source>
        <dbReference type="PROSITE" id="PS50118"/>
    </source>
</evidence>
<dbReference type="PROSITE" id="PS50118">
    <property type="entry name" value="HMG_BOX_2"/>
    <property type="match status" value="1"/>
</dbReference>
<feature type="compositionally biased region" description="Low complexity" evidence="8">
    <location>
        <begin position="481"/>
        <end position="491"/>
    </location>
</feature>
<feature type="compositionally biased region" description="Polar residues" evidence="8">
    <location>
        <begin position="1182"/>
        <end position="1217"/>
    </location>
</feature>
<dbReference type="PANTHER" id="PTHR13059:SF13">
    <property type="entry name" value="PROTEIN CAPICUA HOMOLOG"/>
    <property type="match status" value="1"/>
</dbReference>
<dbReference type="CDD" id="cd21990">
    <property type="entry name" value="HMG-box_CIC-like"/>
    <property type="match status" value="1"/>
</dbReference>
<feature type="region of interest" description="Disordered" evidence="8">
    <location>
        <begin position="1666"/>
        <end position="1690"/>
    </location>
</feature>
<feature type="region of interest" description="Disordered" evidence="8">
    <location>
        <begin position="242"/>
        <end position="305"/>
    </location>
</feature>
<feature type="region of interest" description="Disordered" evidence="8">
    <location>
        <begin position="1409"/>
        <end position="1480"/>
    </location>
</feature>
<evidence type="ECO:0000256" key="3">
    <source>
        <dbReference type="ARBA" id="ARBA00023015"/>
    </source>
</evidence>
<sequence>MISQKLSSPQSSSAQMLPPARAAQQTTSATATASMTTTVATTTSSGTKMSSVTTSSGGQASSVAAGKSVTVNATPRQHPKKRKFDLAELEEMESHRPVQPPPPTPSSAASLLSQTAPQPIDTGPGPGGGREGGGGGGGGGDKFSSLTVANDSEQQQHSSSRSDNVYESDPPRGNGSVLKNGTAAGGHGTANGNSFDVYSSSGSSSSSTSNCNNNTSSSSNLSRTMSSNSACFNNTSLTVTTTMTPMSSASSSAPTPLIRDRPLHDLRTDSPDRRSISSSSPSGNGGQTGARLSESHCASPSSSGQSIVTTVPAPIMIGSSNSSSIPSAQQQHAAPRQTHYYHPQYVGVGATGNGSIVGLTTSSPGGLVSSNSGSNSAVNRSQSYTISTIAPTVVVLSSGGSLLFPAVVHPPSFFVHNRSVLLPVDTSNATSTMRQQQQQQQHQQHVLRLQRTSSPGEAYYSGTKKLYTTAPSYGLPGSYKSSQTPPSSTQPATNCSTPSPIHQLPPAAVTFSVPQQNQPPQQHYHQPNHHHHHRQQSPQPSSSVGLLVDGRATSAAALQQHVASVPGAVADRNVIDLSEWVNHRVLARRKDVYDSGRIRATHAPSTVVIGFDYPEGSQQTYDDVFRGSYYAEAAGDQQQKQQQQQQQQQDIIDDVCPALADLQPGVRVCVRATCVHPHPVSTGGGDVFIEGIVRELQGNKKQFVVQITGGGIGEKQELRVVKRVDIRLLKPPWWDELEEALDAGVNGSQRVIGSVSSMVPQDGVELGDQHQRTIVGYVSSATGNHHSHHSHLQGSGTPIESSSLATPPTATVIYASTGVGPPYKNNISITQGRGIRYDPTAGTVVASQSQDSSHHLIALQVPSQLQTESLQLSGEDQQQHNHHHYRSAATSPFQAAAPLAVGDGTASTTLIVGGASSAHYSKSSGSGGMVALHHSSQQQQHHSHQQQQQQQHHQGIAVPAPAHNASSAPSTSSAMTTAVAATAVASGSSGSTGTTVLRTVSPDDLRTTNRSYDYESDDEVRSSFPMDGETEKYSGSSKRSSMQSRGSTSSLLDQRSTPRSQPATPRSQAATPHRFKKGDVVSTPTGIRKKFNGKQWRRLCSNETCSKESQRRGYCSRHLSQKGNALRSSTSSVTNHFNSRSSSKTQLDEETSRDSETSPHYRVAGRFDHDETDAANVLVSLSSSRSATPSNSFSSPTGHGSSPHATQSPVTIGNRQNVFMPIGSPAPSADTPHGSGGNKYKTNTPSPNPLGGNSAGGGGTGGPTVSISGGIGSGNLGSISSGGHHQLIRPESLRPTQSVSGGGHGSSVAAAAAAGTAPSAPTSVIRMSPLYPHHASHPSAIYSSFPPVSTQQQPQVIMESNSTVTMSSSQQQQSNSNHSTLPPAQQHPHALVTTNRVLVTNTLSPGQTLQAVQKQQQLQQQHHHLHHHHHHQGQSHHSPQPPPQPAHHHQTIVHQHHTLQQQFQQQQQQQQQQHHLLQHNAASAAATTVVLNQHQSLTVPKNGISTGSTYQWHALLPIIQGPPVASKSSLLMHAVPGYGATPPPPPPPSAASLSVASTVGVTLQHLGQAPVSNSMTTTKASTPSPSLPPSSAPSSIIATPKVSAASSAVYNSTSSPPPPEVLPIDDDDQGDDDVFEAEPVKTTTSTMTATTTTNTSSSVAGTAVTASQQNSKVGGGEPSTQYHKSHAGQDYRGRNEVVSAGSDPQLLLRSMDIEVPATALLTVPPSSASLGSKGTALTAATTESAESIASKRRTQSCSAALQAAAASSGSAMGIGAAGGTNSSSLTGGSGGSSTPKEPASPLSKKDAKIRRPMNAFMIFSKRHRALVHQKHPNQDNRTVSKILGEWWYALKPEEKTKYHELASEVKEAHFKAHPEWKWCSKDRRKSSSSTKDGSGGASTGNQIAGPSATLTASGNGRGRIDSFEGNDSFDEKSPTTPSEHHQQHLHGAPSHANDIPLTVAPYNTIDETPELGSMLPPAARGADTNYTDAMDVDEHPHERASAMDEDGNNHGNSRDAIGKAKQTTYGDDHSEDRMDTSVTEEPREEQQPMEQGGAVGGGGSCASDDEQQMIIVEESTETAPGETVEIIDLKCAELVLHQASGHLA</sequence>
<dbReference type="InterPro" id="IPR009071">
    <property type="entry name" value="HMG_box_dom"/>
</dbReference>
<keyword evidence="1" id="KW-0678">Repressor</keyword>
<feature type="compositionally biased region" description="Polar residues" evidence="8">
    <location>
        <begin position="1051"/>
        <end position="1070"/>
    </location>
</feature>
<feature type="compositionally biased region" description="Low complexity" evidence="8">
    <location>
        <begin position="933"/>
        <end position="1000"/>
    </location>
</feature>
<dbReference type="InterPro" id="IPR032147">
    <property type="entry name" value="Cic_dom"/>
</dbReference>
<dbReference type="Gene3D" id="1.10.30.10">
    <property type="entry name" value="High mobility group box domain"/>
    <property type="match status" value="1"/>
</dbReference>
<feature type="compositionally biased region" description="Low complexity" evidence="8">
    <location>
        <begin position="1"/>
        <end position="69"/>
    </location>
</feature>
<feature type="region of interest" description="Disordered" evidence="8">
    <location>
        <begin position="1110"/>
        <end position="1169"/>
    </location>
</feature>
<dbReference type="GO" id="GO:0005634">
    <property type="term" value="C:nucleus"/>
    <property type="evidence" value="ECO:0007669"/>
    <property type="project" value="UniProtKB-UniRule"/>
</dbReference>
<feature type="region of interest" description="Disordered" evidence="8">
    <location>
        <begin position="1782"/>
        <end position="1807"/>
    </location>
</feature>
<dbReference type="InterPro" id="IPR052412">
    <property type="entry name" value="CC-Dev_Transcription_Reg"/>
</dbReference>
<name>A0A2M4A176_9DIPT</name>
<organism evidence="10">
    <name type="scientific">Anopheles triannulatus</name>
    <dbReference type="NCBI Taxonomy" id="58253"/>
    <lineage>
        <taxon>Eukaryota</taxon>
        <taxon>Metazoa</taxon>
        <taxon>Ecdysozoa</taxon>
        <taxon>Arthropoda</taxon>
        <taxon>Hexapoda</taxon>
        <taxon>Insecta</taxon>
        <taxon>Pterygota</taxon>
        <taxon>Neoptera</taxon>
        <taxon>Endopterygota</taxon>
        <taxon>Diptera</taxon>
        <taxon>Nematocera</taxon>
        <taxon>Culicoidea</taxon>
        <taxon>Culicidae</taxon>
        <taxon>Anophelinae</taxon>
        <taxon>Anopheles</taxon>
    </lineage>
</organism>
<feature type="compositionally biased region" description="Low complexity" evidence="8">
    <location>
        <begin position="1458"/>
        <end position="1479"/>
    </location>
</feature>
<feature type="region of interest" description="Disordered" evidence="8">
    <location>
        <begin position="1999"/>
        <end position="2068"/>
    </location>
</feature>
<dbReference type="GO" id="GO:0000981">
    <property type="term" value="F:DNA-binding transcription factor activity, RNA polymerase II-specific"/>
    <property type="evidence" value="ECO:0007669"/>
    <property type="project" value="TreeGrafter"/>
</dbReference>
<evidence type="ECO:0000256" key="7">
    <source>
        <dbReference type="PROSITE-ProRule" id="PRU00267"/>
    </source>
</evidence>
<reference evidence="10" key="1">
    <citation type="submission" date="2018-01" db="EMBL/GenBank/DDBJ databases">
        <title>An insight into the sialome of Amazonian anophelines.</title>
        <authorList>
            <person name="Ribeiro J.M."/>
            <person name="Scarpassa V."/>
            <person name="Calvo E."/>
        </authorList>
    </citation>
    <scope>NUCLEOTIDE SEQUENCE</scope>
    <source>
        <tissue evidence="10">Salivary glands</tissue>
    </source>
</reference>
<feature type="compositionally biased region" description="Basic and acidic residues" evidence="8">
    <location>
        <begin position="1146"/>
        <end position="1169"/>
    </location>
</feature>
<feature type="compositionally biased region" description="Polar residues" evidence="8">
    <location>
        <begin position="1668"/>
        <end position="1682"/>
    </location>
</feature>
<feature type="compositionally biased region" description="Low complexity" evidence="8">
    <location>
        <begin position="514"/>
        <end position="525"/>
    </location>
</feature>
<feature type="compositionally biased region" description="Low complexity" evidence="8">
    <location>
        <begin position="1034"/>
        <end position="1050"/>
    </location>
</feature>
<evidence type="ECO:0000256" key="4">
    <source>
        <dbReference type="ARBA" id="ARBA00023125"/>
    </source>
</evidence>
<protein>
    <submittedName>
        <fullName evidence="10">Putative transcription factor capicua isoform x2</fullName>
    </submittedName>
</protein>
<dbReference type="EMBL" id="GGFK01001174">
    <property type="protein sequence ID" value="MBW34495.1"/>
    <property type="molecule type" value="Transcribed_RNA"/>
</dbReference>
<feature type="compositionally biased region" description="Basic and acidic residues" evidence="8">
    <location>
        <begin position="1929"/>
        <end position="1942"/>
    </location>
</feature>
<feature type="compositionally biased region" description="Gly residues" evidence="8">
    <location>
        <begin position="124"/>
        <end position="141"/>
    </location>
</feature>
<feature type="region of interest" description="Disordered" evidence="8">
    <location>
        <begin position="1881"/>
        <end position="1956"/>
    </location>
</feature>
<feature type="compositionally biased region" description="Polar residues" evidence="8">
    <location>
        <begin position="1346"/>
        <end position="1359"/>
    </location>
</feature>
<keyword evidence="6 7" id="KW-0539">Nucleus</keyword>
<evidence type="ECO:0000256" key="6">
    <source>
        <dbReference type="ARBA" id="ARBA00023242"/>
    </source>
</evidence>
<feature type="region of interest" description="Disordered" evidence="8">
    <location>
        <begin position="1"/>
        <end position="226"/>
    </location>
</feature>
<keyword evidence="5" id="KW-0804">Transcription</keyword>
<dbReference type="InterPro" id="IPR036910">
    <property type="entry name" value="HMG_box_dom_sf"/>
</dbReference>
<evidence type="ECO:0000256" key="8">
    <source>
        <dbReference type="SAM" id="MobiDB-lite"/>
    </source>
</evidence>
<feature type="compositionally biased region" description="Gly residues" evidence="8">
    <location>
        <begin position="1253"/>
        <end position="1262"/>
    </location>
</feature>
<feature type="compositionally biased region" description="Polar residues" evidence="8">
    <location>
        <begin position="1121"/>
        <end position="1145"/>
    </location>
</feature>
<feature type="region of interest" description="Disordered" evidence="8">
    <location>
        <begin position="868"/>
        <end position="887"/>
    </location>
</feature>
<feature type="region of interest" description="Disordered" evidence="8">
    <location>
        <begin position="1569"/>
        <end position="1595"/>
    </location>
</feature>
<feature type="compositionally biased region" description="Basic residues" evidence="8">
    <location>
        <begin position="1421"/>
        <end position="1434"/>
    </location>
</feature>